<dbReference type="AlphaFoldDB" id="A0A397S621"/>
<organism evidence="1 2">
    <name type="scientific">Glomus cerebriforme</name>
    <dbReference type="NCBI Taxonomy" id="658196"/>
    <lineage>
        <taxon>Eukaryota</taxon>
        <taxon>Fungi</taxon>
        <taxon>Fungi incertae sedis</taxon>
        <taxon>Mucoromycota</taxon>
        <taxon>Glomeromycotina</taxon>
        <taxon>Glomeromycetes</taxon>
        <taxon>Glomerales</taxon>
        <taxon>Glomeraceae</taxon>
        <taxon>Glomus</taxon>
    </lineage>
</organism>
<dbReference type="OrthoDB" id="10261027at2759"/>
<sequence>MWQISSGYRPFYPEGMKYDVCLALEIQEGKREKQNYYGKSAVIYDILIYIPRR</sequence>
<evidence type="ECO:0000313" key="1">
    <source>
        <dbReference type="EMBL" id="RIA79785.1"/>
    </source>
</evidence>
<comment type="caution">
    <text evidence="1">The sequence shown here is derived from an EMBL/GenBank/DDBJ whole genome shotgun (WGS) entry which is preliminary data.</text>
</comment>
<accession>A0A397S621</accession>
<dbReference type="EMBL" id="QKYT01001147">
    <property type="protein sequence ID" value="RIA79785.1"/>
    <property type="molecule type" value="Genomic_DNA"/>
</dbReference>
<evidence type="ECO:0000313" key="2">
    <source>
        <dbReference type="Proteomes" id="UP000265703"/>
    </source>
</evidence>
<protein>
    <submittedName>
        <fullName evidence="1">Uncharacterized protein</fullName>
    </submittedName>
</protein>
<keyword evidence="2" id="KW-1185">Reference proteome</keyword>
<name>A0A397S621_9GLOM</name>
<gene>
    <name evidence="1" type="ORF">C1645_839926</name>
</gene>
<proteinExistence type="predicted"/>
<reference evidence="1 2" key="1">
    <citation type="submission" date="2018-06" db="EMBL/GenBank/DDBJ databases">
        <title>Comparative genomics reveals the genomic features of Rhizophagus irregularis, R. cerebriforme, R. diaphanum and Gigaspora rosea, and their symbiotic lifestyle signature.</title>
        <authorList>
            <person name="Morin E."/>
            <person name="San Clemente H."/>
            <person name="Chen E.C.H."/>
            <person name="De La Providencia I."/>
            <person name="Hainaut M."/>
            <person name="Kuo A."/>
            <person name="Kohler A."/>
            <person name="Murat C."/>
            <person name="Tang N."/>
            <person name="Roy S."/>
            <person name="Loubradou J."/>
            <person name="Henrissat B."/>
            <person name="Grigoriev I.V."/>
            <person name="Corradi N."/>
            <person name="Roux C."/>
            <person name="Martin F.M."/>
        </authorList>
    </citation>
    <scope>NUCLEOTIDE SEQUENCE [LARGE SCALE GENOMIC DNA]</scope>
    <source>
        <strain evidence="1 2">DAOM 227022</strain>
    </source>
</reference>
<dbReference type="Proteomes" id="UP000265703">
    <property type="component" value="Unassembled WGS sequence"/>
</dbReference>